<dbReference type="PANTHER" id="PTHR24567">
    <property type="entry name" value="CRP FAMILY TRANSCRIPTIONAL REGULATORY PROTEIN"/>
    <property type="match status" value="1"/>
</dbReference>
<evidence type="ECO:0000259" key="5">
    <source>
        <dbReference type="PROSITE" id="PS51063"/>
    </source>
</evidence>
<dbReference type="RefSeq" id="WP_236133813.1">
    <property type="nucleotide sequence ID" value="NZ_JAKGTH010000008.1"/>
</dbReference>
<keyword evidence="1" id="KW-0805">Transcription regulation</keyword>
<feature type="domain" description="Cyclic nucleotide-binding" evidence="4">
    <location>
        <begin position="20"/>
        <end position="141"/>
    </location>
</feature>
<dbReference type="InterPro" id="IPR012318">
    <property type="entry name" value="HTH_CRP"/>
</dbReference>
<dbReference type="InterPro" id="IPR036388">
    <property type="entry name" value="WH-like_DNA-bd_sf"/>
</dbReference>
<name>A0ABS9EHM3_9FLAO</name>
<protein>
    <submittedName>
        <fullName evidence="6">Crp/Fnr family transcriptional regulator</fullName>
    </submittedName>
</protein>
<dbReference type="Pfam" id="PF00027">
    <property type="entry name" value="cNMP_binding"/>
    <property type="match status" value="1"/>
</dbReference>
<reference evidence="6" key="1">
    <citation type="submission" date="2022-01" db="EMBL/GenBank/DDBJ databases">
        <title>Gillisia lutea sp. nov., isolated from marine plastic residues from the Malvarosa beach (Valencia, Spain).</title>
        <authorList>
            <person name="Vidal-Verdu A."/>
            <person name="Molina-Menor E."/>
            <person name="Satari L."/>
            <person name="Pascual J."/>
            <person name="Pereto J."/>
            <person name="Porcar M."/>
        </authorList>
    </citation>
    <scope>NUCLEOTIDE SEQUENCE</scope>
    <source>
        <strain evidence="6">M10.2A</strain>
    </source>
</reference>
<dbReference type="EMBL" id="JAKGTH010000008">
    <property type="protein sequence ID" value="MCF4101664.1"/>
    <property type="molecule type" value="Genomic_DNA"/>
</dbReference>
<comment type="caution">
    <text evidence="6">The sequence shown here is derived from an EMBL/GenBank/DDBJ whole genome shotgun (WGS) entry which is preliminary data.</text>
</comment>
<dbReference type="InterPro" id="IPR000595">
    <property type="entry name" value="cNMP-bd_dom"/>
</dbReference>
<dbReference type="SMART" id="SM00419">
    <property type="entry name" value="HTH_CRP"/>
    <property type="match status" value="1"/>
</dbReference>
<organism evidence="6 7">
    <name type="scientific">Gillisia lutea</name>
    <dbReference type="NCBI Taxonomy" id="2909668"/>
    <lineage>
        <taxon>Bacteria</taxon>
        <taxon>Pseudomonadati</taxon>
        <taxon>Bacteroidota</taxon>
        <taxon>Flavobacteriia</taxon>
        <taxon>Flavobacteriales</taxon>
        <taxon>Flavobacteriaceae</taxon>
        <taxon>Gillisia</taxon>
    </lineage>
</organism>
<dbReference type="SUPFAM" id="SSF51206">
    <property type="entry name" value="cAMP-binding domain-like"/>
    <property type="match status" value="1"/>
</dbReference>
<accession>A0ABS9EHM3</accession>
<dbReference type="PANTHER" id="PTHR24567:SF26">
    <property type="entry name" value="REGULATORY PROTEIN YEIL"/>
    <property type="match status" value="1"/>
</dbReference>
<dbReference type="Pfam" id="PF13545">
    <property type="entry name" value="HTH_Crp_2"/>
    <property type="match status" value="1"/>
</dbReference>
<keyword evidence="3" id="KW-0804">Transcription</keyword>
<gene>
    <name evidence="6" type="ORF">L1I30_08310</name>
</gene>
<evidence type="ECO:0000313" key="7">
    <source>
        <dbReference type="Proteomes" id="UP001179363"/>
    </source>
</evidence>
<dbReference type="InterPro" id="IPR036390">
    <property type="entry name" value="WH_DNA-bd_sf"/>
</dbReference>
<dbReference type="PROSITE" id="PS51063">
    <property type="entry name" value="HTH_CRP_2"/>
    <property type="match status" value="1"/>
</dbReference>
<dbReference type="SUPFAM" id="SSF46785">
    <property type="entry name" value="Winged helix' DNA-binding domain"/>
    <property type="match status" value="1"/>
</dbReference>
<proteinExistence type="predicted"/>
<sequence length="240" mass="28118">MKGEHLFRSKYKSALTNCALLNNLDEETNNEILSLFHHEKWPKNTCFLNHEKFFFHFYIILSGRVKMYQVEPNSGKELTLFLLTKSDVFDLFCLLDGDKHQVYYECLDNVKVLAAPMTELRSWLNRHPEHYKNLLPYAGKQLRSLENYVSDITFTDISTRLLKLLIRNVNDKSNTLELINDLSNKELAYLIGSTRAVVNRHLQRLKQNGSIKISRKRLQVKNLSLLLHLLENQKLANLKI</sequence>
<dbReference type="PROSITE" id="PS50042">
    <property type="entry name" value="CNMP_BINDING_3"/>
    <property type="match status" value="1"/>
</dbReference>
<evidence type="ECO:0000256" key="1">
    <source>
        <dbReference type="ARBA" id="ARBA00023015"/>
    </source>
</evidence>
<dbReference type="InterPro" id="IPR018490">
    <property type="entry name" value="cNMP-bd_dom_sf"/>
</dbReference>
<dbReference type="CDD" id="cd00038">
    <property type="entry name" value="CAP_ED"/>
    <property type="match status" value="1"/>
</dbReference>
<dbReference type="Gene3D" id="1.10.10.10">
    <property type="entry name" value="Winged helix-like DNA-binding domain superfamily/Winged helix DNA-binding domain"/>
    <property type="match status" value="1"/>
</dbReference>
<evidence type="ECO:0000256" key="2">
    <source>
        <dbReference type="ARBA" id="ARBA00023125"/>
    </source>
</evidence>
<dbReference type="InterPro" id="IPR014710">
    <property type="entry name" value="RmlC-like_jellyroll"/>
</dbReference>
<dbReference type="Proteomes" id="UP001179363">
    <property type="component" value="Unassembled WGS sequence"/>
</dbReference>
<feature type="domain" description="HTH crp-type" evidence="5">
    <location>
        <begin position="155"/>
        <end position="224"/>
    </location>
</feature>
<evidence type="ECO:0000256" key="3">
    <source>
        <dbReference type="ARBA" id="ARBA00023163"/>
    </source>
</evidence>
<evidence type="ECO:0000313" key="6">
    <source>
        <dbReference type="EMBL" id="MCF4101664.1"/>
    </source>
</evidence>
<evidence type="ECO:0000259" key="4">
    <source>
        <dbReference type="PROSITE" id="PS50042"/>
    </source>
</evidence>
<keyword evidence="7" id="KW-1185">Reference proteome</keyword>
<dbReference type="InterPro" id="IPR050397">
    <property type="entry name" value="Env_Response_Regulators"/>
</dbReference>
<dbReference type="Gene3D" id="2.60.120.10">
    <property type="entry name" value="Jelly Rolls"/>
    <property type="match status" value="1"/>
</dbReference>
<keyword evidence="2" id="KW-0238">DNA-binding</keyword>